<feature type="non-terminal residue" evidence="2">
    <location>
        <position position="149"/>
    </location>
</feature>
<protein>
    <submittedName>
        <fullName evidence="2">Uncharacterized protein</fullName>
    </submittedName>
</protein>
<dbReference type="AlphaFoldDB" id="A0A9W8HCR8"/>
<name>A0A9W8HCR8_9FUNG</name>
<keyword evidence="3" id="KW-1185">Reference proteome</keyword>
<sequence length="149" mass="16146">MAANNQYRAQGYLAEELLRRYGGPEDKQAAAQPTPAQPVAAKEVRVFAQSAASEEGEIMDLDEPRPDAAQPVAGAKRDVDTTDDEEPAVAGTKRKAAGKVRAASDNGQTENGESSNRFESLQGLEDDLMQRDPTTGRSIRTWTGRLRKT</sequence>
<gene>
    <name evidence="2" type="ORF">H4R18_003186</name>
</gene>
<evidence type="ECO:0000313" key="2">
    <source>
        <dbReference type="EMBL" id="KAJ2780891.1"/>
    </source>
</evidence>
<organism evidence="2 3">
    <name type="scientific">Coemansia javaensis</name>
    <dbReference type="NCBI Taxonomy" id="2761396"/>
    <lineage>
        <taxon>Eukaryota</taxon>
        <taxon>Fungi</taxon>
        <taxon>Fungi incertae sedis</taxon>
        <taxon>Zoopagomycota</taxon>
        <taxon>Kickxellomycotina</taxon>
        <taxon>Kickxellomycetes</taxon>
        <taxon>Kickxellales</taxon>
        <taxon>Kickxellaceae</taxon>
        <taxon>Coemansia</taxon>
    </lineage>
</organism>
<dbReference type="Proteomes" id="UP001140217">
    <property type="component" value="Unassembled WGS sequence"/>
</dbReference>
<feature type="compositionally biased region" description="Polar residues" evidence="1">
    <location>
        <begin position="132"/>
        <end position="141"/>
    </location>
</feature>
<comment type="caution">
    <text evidence="2">The sequence shown here is derived from an EMBL/GenBank/DDBJ whole genome shotgun (WGS) entry which is preliminary data.</text>
</comment>
<proteinExistence type="predicted"/>
<dbReference type="EMBL" id="JANBUL010000121">
    <property type="protein sequence ID" value="KAJ2780891.1"/>
    <property type="molecule type" value="Genomic_DNA"/>
</dbReference>
<evidence type="ECO:0000313" key="3">
    <source>
        <dbReference type="Proteomes" id="UP001140217"/>
    </source>
</evidence>
<feature type="compositionally biased region" description="Polar residues" evidence="1">
    <location>
        <begin position="105"/>
        <end position="119"/>
    </location>
</feature>
<dbReference type="OrthoDB" id="5607828at2759"/>
<evidence type="ECO:0000256" key="1">
    <source>
        <dbReference type="SAM" id="MobiDB-lite"/>
    </source>
</evidence>
<accession>A0A9W8HCR8</accession>
<reference evidence="2" key="1">
    <citation type="submission" date="2022-07" db="EMBL/GenBank/DDBJ databases">
        <title>Phylogenomic reconstructions and comparative analyses of Kickxellomycotina fungi.</title>
        <authorList>
            <person name="Reynolds N.K."/>
            <person name="Stajich J.E."/>
            <person name="Barry K."/>
            <person name="Grigoriev I.V."/>
            <person name="Crous P."/>
            <person name="Smith M.E."/>
        </authorList>
    </citation>
    <scope>NUCLEOTIDE SEQUENCE</scope>
    <source>
        <strain evidence="2">NBRC 105414</strain>
    </source>
</reference>
<feature type="region of interest" description="Disordered" evidence="1">
    <location>
        <begin position="48"/>
        <end position="149"/>
    </location>
</feature>